<dbReference type="AlphaFoldDB" id="A0A7S2W599"/>
<dbReference type="InterPro" id="IPR036465">
    <property type="entry name" value="vWFA_dom_sf"/>
</dbReference>
<feature type="compositionally biased region" description="Basic and acidic residues" evidence="3">
    <location>
        <begin position="428"/>
        <end position="441"/>
    </location>
</feature>
<dbReference type="GO" id="GO:0005829">
    <property type="term" value="C:cytosol"/>
    <property type="evidence" value="ECO:0007669"/>
    <property type="project" value="TreeGrafter"/>
</dbReference>
<dbReference type="Gene3D" id="1.10.287.3990">
    <property type="match status" value="1"/>
</dbReference>
<dbReference type="FunFam" id="3.40.50.410:FF:000005">
    <property type="entry name" value="26S proteasome non-ATPase regulatory subunit 4"/>
    <property type="match status" value="1"/>
</dbReference>
<evidence type="ECO:0000256" key="3">
    <source>
        <dbReference type="SAM" id="MobiDB-lite"/>
    </source>
</evidence>
<feature type="region of interest" description="Disordered" evidence="3">
    <location>
        <begin position="239"/>
        <end position="441"/>
    </location>
</feature>
<dbReference type="InterPro" id="IPR027040">
    <property type="entry name" value="PSMD4"/>
</dbReference>
<feature type="domain" description="VWFA" evidence="4">
    <location>
        <begin position="5"/>
        <end position="158"/>
    </location>
</feature>
<dbReference type="GO" id="GO:0031593">
    <property type="term" value="F:polyubiquitin modification-dependent protein binding"/>
    <property type="evidence" value="ECO:0007669"/>
    <property type="project" value="TreeGrafter"/>
</dbReference>
<dbReference type="PANTHER" id="PTHR10223:SF0">
    <property type="entry name" value="26S PROTEASOME NON-ATPASE REGULATORY SUBUNIT 4"/>
    <property type="match status" value="1"/>
</dbReference>
<dbReference type="SMART" id="SM00327">
    <property type="entry name" value="VWA"/>
    <property type="match status" value="1"/>
</dbReference>
<gene>
    <name evidence="5" type="ORF">RMAR1173_LOCUS3013</name>
</gene>
<keyword evidence="2" id="KW-0647">Proteasome</keyword>
<protein>
    <recommendedName>
        <fullName evidence="4">VWFA domain-containing protein</fullName>
    </recommendedName>
</protein>
<feature type="compositionally biased region" description="Basic and acidic residues" evidence="3">
    <location>
        <begin position="239"/>
        <end position="257"/>
    </location>
</feature>
<dbReference type="GO" id="GO:0005634">
    <property type="term" value="C:nucleus"/>
    <property type="evidence" value="ECO:0007669"/>
    <property type="project" value="TreeGrafter"/>
</dbReference>
<evidence type="ECO:0000256" key="2">
    <source>
        <dbReference type="ARBA" id="ARBA00022942"/>
    </source>
</evidence>
<dbReference type="EMBL" id="HBHJ01004618">
    <property type="protein sequence ID" value="CAD9666857.1"/>
    <property type="molecule type" value="Transcribed_RNA"/>
</dbReference>
<dbReference type="Gene3D" id="3.40.50.410">
    <property type="entry name" value="von Willebrand factor, type A domain"/>
    <property type="match status" value="1"/>
</dbReference>
<dbReference type="InterPro" id="IPR003903">
    <property type="entry name" value="UIM_dom"/>
</dbReference>
<dbReference type="Pfam" id="PF13519">
    <property type="entry name" value="VWA_2"/>
    <property type="match status" value="1"/>
</dbReference>
<organism evidence="5">
    <name type="scientific">Rhizochromulina marina</name>
    <dbReference type="NCBI Taxonomy" id="1034831"/>
    <lineage>
        <taxon>Eukaryota</taxon>
        <taxon>Sar</taxon>
        <taxon>Stramenopiles</taxon>
        <taxon>Ochrophyta</taxon>
        <taxon>Dictyochophyceae</taxon>
        <taxon>Rhizochromulinales</taxon>
        <taxon>Rhizochromulina</taxon>
    </lineage>
</organism>
<evidence type="ECO:0000256" key="1">
    <source>
        <dbReference type="ARBA" id="ARBA00005574"/>
    </source>
</evidence>
<dbReference type="PROSITE" id="PS50330">
    <property type="entry name" value="UIM"/>
    <property type="match status" value="3"/>
</dbReference>
<evidence type="ECO:0000259" key="4">
    <source>
        <dbReference type="PROSITE" id="PS50234"/>
    </source>
</evidence>
<name>A0A7S2W599_9STRA</name>
<dbReference type="GO" id="GO:0008540">
    <property type="term" value="C:proteasome regulatory particle, base subcomplex"/>
    <property type="evidence" value="ECO:0007669"/>
    <property type="project" value="TreeGrafter"/>
</dbReference>
<dbReference type="SMART" id="SM00726">
    <property type="entry name" value="UIM"/>
    <property type="match status" value="3"/>
</dbReference>
<dbReference type="Pfam" id="PF02809">
    <property type="entry name" value="UIM"/>
    <property type="match status" value="3"/>
</dbReference>
<proteinExistence type="inferred from homology"/>
<dbReference type="PANTHER" id="PTHR10223">
    <property type="entry name" value="26S PROTEASOME NON-ATPASE REGULATORY SUBUNIT 4"/>
    <property type="match status" value="1"/>
</dbReference>
<accession>A0A7S2W599</accession>
<sequence length="441" mass="45106">MPLESTMICLDNSEWMRNGDYVPSRLEAMQDAANLVSNAKMQANAESTVGVMSLAGKGPEVLVSPTDDMGKILNSLHDVSMFGKNLNLADGVQVAALALKHRRNKNGAQRIVVFIGSPIDNDVKSLTKAGKALKKNNIAVDVVSIGQVDDNQEKLEEFVKAVNQEGNSNLVTIPAGCVPADVLMTSPIVSEGMGGGGMMGAAPGGAGDAFGGAGTGGGMGDFPVDPNMEPELAMALRVSMEEERARQEQEAARKAQEEGGEVAGATSGEGGSAGMDVEGAPEPLETPSGPPPAGATEEPVMDEDAVLQQALALSMQAEAEEEGGEDAMDEEMQRALQMSMQSAPAPSQPPATPDPSSSSSSSSAAAPAPAPAGAPSAAAAAAASTPPGVPGQAFNSSFVRGMLSSLPGVDLNDPRVQEALQRIQDQSEGDKKGQGEEGKKE</sequence>
<dbReference type="PROSITE" id="PS50234">
    <property type="entry name" value="VWFA"/>
    <property type="match status" value="1"/>
</dbReference>
<dbReference type="SUPFAM" id="SSF53300">
    <property type="entry name" value="vWA-like"/>
    <property type="match status" value="1"/>
</dbReference>
<feature type="compositionally biased region" description="Acidic residues" evidence="3">
    <location>
        <begin position="318"/>
        <end position="330"/>
    </location>
</feature>
<feature type="compositionally biased region" description="Low complexity" evidence="3">
    <location>
        <begin position="354"/>
        <end position="386"/>
    </location>
</feature>
<reference evidence="5" key="1">
    <citation type="submission" date="2021-01" db="EMBL/GenBank/DDBJ databases">
        <authorList>
            <person name="Corre E."/>
            <person name="Pelletier E."/>
            <person name="Niang G."/>
            <person name="Scheremetjew M."/>
            <person name="Finn R."/>
            <person name="Kale V."/>
            <person name="Holt S."/>
            <person name="Cochrane G."/>
            <person name="Meng A."/>
            <person name="Brown T."/>
            <person name="Cohen L."/>
        </authorList>
    </citation>
    <scope>NUCLEOTIDE SEQUENCE</scope>
    <source>
        <strain evidence="5">CCMP1243</strain>
    </source>
</reference>
<dbReference type="GO" id="GO:0043161">
    <property type="term" value="P:proteasome-mediated ubiquitin-dependent protein catabolic process"/>
    <property type="evidence" value="ECO:0007669"/>
    <property type="project" value="TreeGrafter"/>
</dbReference>
<comment type="similarity">
    <text evidence="1">Belongs to the proteasome subunit S5A family.</text>
</comment>
<dbReference type="InterPro" id="IPR002035">
    <property type="entry name" value="VWF_A"/>
</dbReference>
<evidence type="ECO:0000313" key="5">
    <source>
        <dbReference type="EMBL" id="CAD9666857.1"/>
    </source>
</evidence>